<keyword evidence="2" id="KW-1185">Reference proteome</keyword>
<accession>A0A8D0G812</accession>
<proteinExistence type="predicted"/>
<evidence type="ECO:0000313" key="1">
    <source>
        <dbReference type="Ensembl" id="ENSSPUP00000001468.1"/>
    </source>
</evidence>
<name>A0A8D0G812_SPHPU</name>
<sequence>MEKQRRTKEYLRYIEALRAQMREKIKLYNIDLPPLCCCGSDFWDSHADTCANNCMFYKNHKAYSRALQSVFSSCDIADGNSITTRLAIHNIASAHAHSMKYP</sequence>
<protein>
    <submittedName>
        <fullName evidence="1">Uncharacterized protein</fullName>
    </submittedName>
</protein>
<dbReference type="Ensembl" id="ENSSPUT00000001549.1">
    <property type="protein sequence ID" value="ENSSPUP00000001468.1"/>
    <property type="gene ID" value="ENSSPUG00000001143.1"/>
</dbReference>
<dbReference type="Proteomes" id="UP000694392">
    <property type="component" value="Unplaced"/>
</dbReference>
<evidence type="ECO:0000313" key="2">
    <source>
        <dbReference type="Proteomes" id="UP000694392"/>
    </source>
</evidence>
<dbReference type="PANTHER" id="PTHR14817">
    <property type="entry name" value="COILED-COIL DOMAIN-CONTAINING PROTEIN 15"/>
    <property type="match status" value="1"/>
</dbReference>
<dbReference type="PANTHER" id="PTHR14817:SF2">
    <property type="entry name" value="COILED-COIL DOMAIN-CONTAINING PROTEIN 15"/>
    <property type="match status" value="1"/>
</dbReference>
<reference evidence="1" key="1">
    <citation type="submission" date="2025-08" db="UniProtKB">
        <authorList>
            <consortium name="Ensembl"/>
        </authorList>
    </citation>
    <scope>IDENTIFICATION</scope>
</reference>
<organism evidence="1 2">
    <name type="scientific">Sphenodon punctatus</name>
    <name type="common">Tuatara</name>
    <name type="synonym">Hatteria punctata</name>
    <dbReference type="NCBI Taxonomy" id="8508"/>
    <lineage>
        <taxon>Eukaryota</taxon>
        <taxon>Metazoa</taxon>
        <taxon>Chordata</taxon>
        <taxon>Craniata</taxon>
        <taxon>Vertebrata</taxon>
        <taxon>Euteleostomi</taxon>
        <taxon>Lepidosauria</taxon>
        <taxon>Sphenodontia</taxon>
        <taxon>Sphenodontidae</taxon>
        <taxon>Sphenodon</taxon>
    </lineage>
</organism>
<dbReference type="GO" id="GO:0005813">
    <property type="term" value="C:centrosome"/>
    <property type="evidence" value="ECO:0007669"/>
    <property type="project" value="TreeGrafter"/>
</dbReference>
<reference evidence="1" key="2">
    <citation type="submission" date="2025-09" db="UniProtKB">
        <authorList>
            <consortium name="Ensembl"/>
        </authorList>
    </citation>
    <scope>IDENTIFICATION</scope>
</reference>
<dbReference type="AlphaFoldDB" id="A0A8D0G812"/>
<dbReference type="InterPro" id="IPR037693">
    <property type="entry name" value="CCDC15"/>
</dbReference>
<dbReference type="GeneTree" id="ENSGT00500000044966"/>